<evidence type="ECO:0000313" key="3">
    <source>
        <dbReference type="EMBL" id="CAB4036493.1"/>
    </source>
</evidence>
<protein>
    <submittedName>
        <fullName evidence="3">G2 M phase-specific E3 ubiquitin- ligase-like</fullName>
    </submittedName>
</protein>
<dbReference type="GO" id="GO:0004842">
    <property type="term" value="F:ubiquitin-protein transferase activity"/>
    <property type="evidence" value="ECO:0007669"/>
    <property type="project" value="InterPro"/>
</dbReference>
<sequence length="351" mass="38737">MNRLKSVNVTGQLCKLTVDQDDILSDAVAFYKNPSFDPERPFRVSFRGQPAIDTGGVLRVFFSAVKEKFCAAELFSIFEGPHSRLLFRYDQSCLAAGIPEILGKLVAQSLVHGCGGFPYLAPSHYYYIATTDIQRASAYASIYDVYDTEKRDMLDKLISAKENDELQELNSSEPFLNVLQDSGLVTLPNVDNSIAIAEAMVSYHVLVKRAVMLDNFAKGLQTLGILEEIRKNPSQFEEVFLHNENAVSASAVLQSIVFKPEDATMYAMLASFINDASEQELESLLKFITGISSVPFVRVALEVNSTSTSIFASTCLMKLCLPAMLGTLDQESFNSSMSAAIRQEGKEFTSC</sequence>
<organism evidence="3 4">
    <name type="scientific">Paramuricea clavata</name>
    <name type="common">Red gorgonian</name>
    <name type="synonym">Violescent sea-whip</name>
    <dbReference type="NCBI Taxonomy" id="317549"/>
    <lineage>
        <taxon>Eukaryota</taxon>
        <taxon>Metazoa</taxon>
        <taxon>Cnidaria</taxon>
        <taxon>Anthozoa</taxon>
        <taxon>Octocorallia</taxon>
        <taxon>Malacalcyonacea</taxon>
        <taxon>Plexauridae</taxon>
        <taxon>Paramuricea</taxon>
    </lineage>
</organism>
<evidence type="ECO:0000256" key="2">
    <source>
        <dbReference type="PROSITE-ProRule" id="PRU00104"/>
    </source>
</evidence>
<dbReference type="PROSITE" id="PS50237">
    <property type="entry name" value="HECT"/>
    <property type="match status" value="1"/>
</dbReference>
<comment type="caution">
    <text evidence="2">Lacks conserved residue(s) required for the propagation of feature annotation.</text>
</comment>
<dbReference type="Proteomes" id="UP001152795">
    <property type="component" value="Unassembled WGS sequence"/>
</dbReference>
<dbReference type="SUPFAM" id="SSF56204">
    <property type="entry name" value="Hect, E3 ligase catalytic domain"/>
    <property type="match status" value="1"/>
</dbReference>
<dbReference type="Pfam" id="PF00632">
    <property type="entry name" value="HECT"/>
    <property type="match status" value="1"/>
</dbReference>
<dbReference type="InterPro" id="IPR035983">
    <property type="entry name" value="Hect_E3_ubiquitin_ligase"/>
</dbReference>
<dbReference type="AlphaFoldDB" id="A0A6S7LDM1"/>
<keyword evidence="4" id="KW-1185">Reference proteome</keyword>
<keyword evidence="1 2" id="KW-0833">Ubl conjugation pathway</keyword>
<dbReference type="InterPro" id="IPR000569">
    <property type="entry name" value="HECT_dom"/>
</dbReference>
<dbReference type="EMBL" id="CACRXK020022102">
    <property type="protein sequence ID" value="CAB4036493.1"/>
    <property type="molecule type" value="Genomic_DNA"/>
</dbReference>
<dbReference type="GO" id="GO:0016874">
    <property type="term" value="F:ligase activity"/>
    <property type="evidence" value="ECO:0007669"/>
    <property type="project" value="UniProtKB-KW"/>
</dbReference>
<dbReference type="Gene3D" id="3.30.2410.10">
    <property type="entry name" value="Hect, E3 ligase catalytic domain"/>
    <property type="match status" value="1"/>
</dbReference>
<evidence type="ECO:0000256" key="1">
    <source>
        <dbReference type="ARBA" id="ARBA00022786"/>
    </source>
</evidence>
<accession>A0A6S7LDM1</accession>
<dbReference type="OrthoDB" id="5956727at2759"/>
<name>A0A6S7LDM1_PARCT</name>
<dbReference type="Gene3D" id="3.90.1750.10">
    <property type="entry name" value="Hect, E3 ligase catalytic domains"/>
    <property type="match status" value="1"/>
</dbReference>
<proteinExistence type="predicted"/>
<gene>
    <name evidence="3" type="ORF">PACLA_8A048184</name>
</gene>
<comment type="caution">
    <text evidence="3">The sequence shown here is derived from an EMBL/GenBank/DDBJ whole genome shotgun (WGS) entry which is preliminary data.</text>
</comment>
<evidence type="ECO:0000313" key="4">
    <source>
        <dbReference type="Proteomes" id="UP001152795"/>
    </source>
</evidence>
<keyword evidence="3" id="KW-0436">Ligase</keyword>
<reference evidence="3" key="1">
    <citation type="submission" date="2020-04" db="EMBL/GenBank/DDBJ databases">
        <authorList>
            <person name="Alioto T."/>
            <person name="Alioto T."/>
            <person name="Gomez Garrido J."/>
        </authorList>
    </citation>
    <scope>NUCLEOTIDE SEQUENCE</scope>
    <source>
        <strain evidence="3">A484AB</strain>
    </source>
</reference>